<dbReference type="PROSITE" id="PS51257">
    <property type="entry name" value="PROKAR_LIPOPROTEIN"/>
    <property type="match status" value="1"/>
</dbReference>
<dbReference type="PANTHER" id="PTHR11575:SF24">
    <property type="entry name" value="5'-NUCLEOTIDASE"/>
    <property type="match status" value="1"/>
</dbReference>
<dbReference type="PANTHER" id="PTHR11575">
    <property type="entry name" value="5'-NUCLEOTIDASE-RELATED"/>
    <property type="match status" value="1"/>
</dbReference>
<evidence type="ECO:0000313" key="2">
    <source>
        <dbReference type="EMBL" id="NIJ44774.1"/>
    </source>
</evidence>
<name>A0ABX0U7G4_9FLAO</name>
<feature type="domain" description="5'-Nucleotidase C-terminal" evidence="1">
    <location>
        <begin position="387"/>
        <end position="575"/>
    </location>
</feature>
<dbReference type="InterPro" id="IPR036907">
    <property type="entry name" value="5'-Nucleotdase_C_sf"/>
</dbReference>
<dbReference type="Gene3D" id="3.60.21.10">
    <property type="match status" value="1"/>
</dbReference>
<dbReference type="Pfam" id="PF02872">
    <property type="entry name" value="5_nucleotid_C"/>
    <property type="match status" value="1"/>
</dbReference>
<proteinExistence type="predicted"/>
<dbReference type="Gene3D" id="3.90.780.10">
    <property type="entry name" value="5'-Nucleotidase, C-terminal domain"/>
    <property type="match status" value="1"/>
</dbReference>
<dbReference type="SUPFAM" id="SSF56300">
    <property type="entry name" value="Metallo-dependent phosphatases"/>
    <property type="match status" value="1"/>
</dbReference>
<comment type="caution">
    <text evidence="2">The sequence shown here is derived from an EMBL/GenBank/DDBJ whole genome shotgun (WGS) entry which is preliminary data.</text>
</comment>
<dbReference type="InterPro" id="IPR006179">
    <property type="entry name" value="5_nucleotidase/apyrase"/>
</dbReference>
<evidence type="ECO:0000259" key="1">
    <source>
        <dbReference type="Pfam" id="PF02872"/>
    </source>
</evidence>
<evidence type="ECO:0000313" key="3">
    <source>
        <dbReference type="Proteomes" id="UP000745859"/>
    </source>
</evidence>
<protein>
    <submittedName>
        <fullName evidence="2">2',3'-cyclic-nucleotide 2'-phosphodiesterase (5'-nucleotidase family)</fullName>
    </submittedName>
</protein>
<dbReference type="EMBL" id="JAASQL010000001">
    <property type="protein sequence ID" value="NIJ44774.1"/>
    <property type="molecule type" value="Genomic_DNA"/>
</dbReference>
<dbReference type="Proteomes" id="UP000745859">
    <property type="component" value="Unassembled WGS sequence"/>
</dbReference>
<gene>
    <name evidence="2" type="ORF">FHR24_001213</name>
</gene>
<organism evidence="2 3">
    <name type="scientific">Wenyingzhuangia heitensis</name>
    <dbReference type="NCBI Taxonomy" id="1487859"/>
    <lineage>
        <taxon>Bacteria</taxon>
        <taxon>Pseudomonadati</taxon>
        <taxon>Bacteroidota</taxon>
        <taxon>Flavobacteriia</taxon>
        <taxon>Flavobacteriales</taxon>
        <taxon>Flavobacteriaceae</taxon>
        <taxon>Wenyingzhuangia</taxon>
    </lineage>
</organism>
<dbReference type="RefSeq" id="WP_167185405.1">
    <property type="nucleotide sequence ID" value="NZ_JAASQL010000001.1"/>
</dbReference>
<dbReference type="InterPro" id="IPR029052">
    <property type="entry name" value="Metallo-depent_PP-like"/>
</dbReference>
<sequence length="656" mass="70245">MKKLICAIAVAFALYSCDEEIKEVEKIVEVDASVQAKLENSAFVLQLLHYADVDGDEEIALNSINQFATMIKHFQNDVLFSENTLTVNSGDIIIPGPRYNTAEESVIRAMTGSDEPGHIDIAFANAFGVDAAVIGNHELDQGPGELADAISSESKNDVTFSGSNFPYLATNIDFSGESDFTVGTDGAETNTLGTQVAKYAVKTIKGEKIGIVGAASPTFPKITSVGNLVFSPGVEFTNEQLAAEIQTSVNTLKGMGINKIVLLAHMQQISVEKALAELLTDVDIIVAGGSNTRMGDENDILFQTDTAFDEEYPYTATNPNDEPVLVVNVDGDYKYLGRLIVGFDENGVIDTETLSTIYNGVYPSNNNGVSDLEDAVSDLIDEQFSNVIGYSNVFLDGRREQVRTEETNLGNMSADANLWYANLLSPEPVDISIKNGGGIRAAMGQIVVAPDGTTTLLPSADKTISEGHLRAAFKFDNGLVRLTVTAAELKDLLEHGFAASANGATPGQFPQVAGMVVEYDTSKTARTTKGTGNRVQKLSIGQDLVVDGGNIQGSSTRTFNLVTLNFLANGGDLYPFSELSAPNRINFYEGAGFGEDTAYPGAILTNDPNNNSAFSYTGGEQDAIAEYMLELHASAETAYDVEETTIDNDTRIIKLN</sequence>
<dbReference type="SUPFAM" id="SSF55816">
    <property type="entry name" value="5'-nucleotidase (syn. UDP-sugar hydrolase), C-terminal domain"/>
    <property type="match status" value="1"/>
</dbReference>
<dbReference type="InterPro" id="IPR008334">
    <property type="entry name" value="5'-Nucleotdase_C"/>
</dbReference>
<keyword evidence="3" id="KW-1185">Reference proteome</keyword>
<accession>A0ABX0U7G4</accession>
<reference evidence="2 3" key="1">
    <citation type="submission" date="2020-03" db="EMBL/GenBank/DDBJ databases">
        <title>Genomic Encyclopedia of Type Strains, Phase IV (KMG-IV): sequencing the most valuable type-strain genomes for metagenomic binning, comparative biology and taxonomic classification.</title>
        <authorList>
            <person name="Goeker M."/>
        </authorList>
    </citation>
    <scope>NUCLEOTIDE SEQUENCE [LARGE SCALE GENOMIC DNA]</scope>
    <source>
        <strain evidence="2 3">DSM 101599</strain>
    </source>
</reference>